<gene>
    <name evidence="4" type="ORF">VTL71DRAFT_3018</name>
</gene>
<feature type="region of interest" description="Disordered" evidence="2">
    <location>
        <begin position="53"/>
        <end position="80"/>
    </location>
</feature>
<evidence type="ECO:0000313" key="4">
    <source>
        <dbReference type="EMBL" id="KAL2065349.1"/>
    </source>
</evidence>
<dbReference type="SUPFAM" id="SSF54928">
    <property type="entry name" value="RNA-binding domain, RBD"/>
    <property type="match status" value="1"/>
</dbReference>
<feature type="domain" description="RRM" evidence="3">
    <location>
        <begin position="81"/>
        <end position="158"/>
    </location>
</feature>
<evidence type="ECO:0000313" key="5">
    <source>
        <dbReference type="Proteomes" id="UP001595075"/>
    </source>
</evidence>
<dbReference type="SMART" id="SM00360">
    <property type="entry name" value="RRM"/>
    <property type="match status" value="1"/>
</dbReference>
<comment type="caution">
    <text evidence="4">The sequence shown here is derived from an EMBL/GenBank/DDBJ whole genome shotgun (WGS) entry which is preliminary data.</text>
</comment>
<evidence type="ECO:0000259" key="3">
    <source>
        <dbReference type="PROSITE" id="PS50102"/>
    </source>
</evidence>
<dbReference type="CDD" id="cd00590">
    <property type="entry name" value="RRM_SF"/>
    <property type="match status" value="1"/>
</dbReference>
<organism evidence="4 5">
    <name type="scientific">Oculimacula yallundae</name>
    <dbReference type="NCBI Taxonomy" id="86028"/>
    <lineage>
        <taxon>Eukaryota</taxon>
        <taxon>Fungi</taxon>
        <taxon>Dikarya</taxon>
        <taxon>Ascomycota</taxon>
        <taxon>Pezizomycotina</taxon>
        <taxon>Leotiomycetes</taxon>
        <taxon>Helotiales</taxon>
        <taxon>Ploettnerulaceae</taxon>
        <taxon>Oculimacula</taxon>
    </lineage>
</organism>
<dbReference type="Gene3D" id="3.30.70.330">
    <property type="match status" value="1"/>
</dbReference>
<name>A0ABR4C5X6_9HELO</name>
<dbReference type="Pfam" id="PF00076">
    <property type="entry name" value="RRM_1"/>
    <property type="match status" value="1"/>
</dbReference>
<evidence type="ECO:0000256" key="1">
    <source>
        <dbReference type="PROSITE-ProRule" id="PRU00176"/>
    </source>
</evidence>
<feature type="compositionally biased region" description="Basic and acidic residues" evidence="2">
    <location>
        <begin position="443"/>
        <end position="460"/>
    </location>
</feature>
<dbReference type="InterPro" id="IPR000504">
    <property type="entry name" value="RRM_dom"/>
</dbReference>
<evidence type="ECO:0000256" key="2">
    <source>
        <dbReference type="SAM" id="MobiDB-lite"/>
    </source>
</evidence>
<feature type="compositionally biased region" description="Basic and acidic residues" evidence="2">
    <location>
        <begin position="478"/>
        <end position="489"/>
    </location>
</feature>
<dbReference type="Proteomes" id="UP001595075">
    <property type="component" value="Unassembled WGS sequence"/>
</dbReference>
<keyword evidence="5" id="KW-1185">Reference proteome</keyword>
<dbReference type="EMBL" id="JAZHXI010000012">
    <property type="protein sequence ID" value="KAL2065349.1"/>
    <property type="molecule type" value="Genomic_DNA"/>
</dbReference>
<feature type="region of interest" description="Disordered" evidence="2">
    <location>
        <begin position="432"/>
        <end position="499"/>
    </location>
</feature>
<dbReference type="InterPro" id="IPR035979">
    <property type="entry name" value="RBD_domain_sf"/>
</dbReference>
<dbReference type="InterPro" id="IPR012677">
    <property type="entry name" value="Nucleotide-bd_a/b_plait_sf"/>
</dbReference>
<proteinExistence type="predicted"/>
<dbReference type="PROSITE" id="PS50102">
    <property type="entry name" value="RRM"/>
    <property type="match status" value="1"/>
</dbReference>
<accession>A0ABR4C5X6</accession>
<protein>
    <recommendedName>
        <fullName evidence="3">RRM domain-containing protein</fullName>
    </recommendedName>
</protein>
<sequence length="499" mass="57164">MTRVCPHQPRGSINPASQRYSACFHSTARLDFQILSKDHFLSCKDLAMDTPAQLSPARQNDDERRDSYIPVSSGPPNPDHKAIRCGNLRPEVNVEQLRDHFVLSAGFQHAYLPLKNDGTAMGHGIVSFEDYKSAHMAQQTLNGTKLNSQALDLMLTISPTPDQIKSSQTADTLILSAQEIHRIESAGRKAALLQDLEDFRVECEKDRPLFELEEAKRFEARNHPRIRNLVRLIGGEDSVPVAMAIDKMVVHIDSTYRHESELNRNFRLWGLLFDEFDDNGTTILKERPNFCDKHKFKPSPADDRSTKFNRVVLFSAVANLAGNNDYIRHFEKLFQADIELPQRDKRICEIELQEARRWIIKEFCSVPDWIIDWDSGYNACFEEVNALLAHIELFKEYIRMVYREKIEEEQKNGSNQPSFVPREWDVEDSMNKRIHPLPSNSPKVERQKTKGDTEDEKFAHGIDSNQNKSMLKIGETSMEEKLHNGKADGKVSQTGAMED</sequence>
<reference evidence="4 5" key="1">
    <citation type="journal article" date="2024" name="Commun. Biol.">
        <title>Comparative genomic analysis of thermophilic fungi reveals convergent evolutionary adaptations and gene losses.</title>
        <authorList>
            <person name="Steindorff A.S."/>
            <person name="Aguilar-Pontes M.V."/>
            <person name="Robinson A.J."/>
            <person name="Andreopoulos B."/>
            <person name="LaButti K."/>
            <person name="Kuo A."/>
            <person name="Mondo S."/>
            <person name="Riley R."/>
            <person name="Otillar R."/>
            <person name="Haridas S."/>
            <person name="Lipzen A."/>
            <person name="Grimwood J."/>
            <person name="Schmutz J."/>
            <person name="Clum A."/>
            <person name="Reid I.D."/>
            <person name="Moisan M.C."/>
            <person name="Butler G."/>
            <person name="Nguyen T.T.M."/>
            <person name="Dewar K."/>
            <person name="Conant G."/>
            <person name="Drula E."/>
            <person name="Henrissat B."/>
            <person name="Hansel C."/>
            <person name="Singer S."/>
            <person name="Hutchinson M.I."/>
            <person name="de Vries R.P."/>
            <person name="Natvig D.O."/>
            <person name="Powell A.J."/>
            <person name="Tsang A."/>
            <person name="Grigoriev I.V."/>
        </authorList>
    </citation>
    <scope>NUCLEOTIDE SEQUENCE [LARGE SCALE GENOMIC DNA]</scope>
    <source>
        <strain evidence="4 5">CBS 494.80</strain>
    </source>
</reference>
<keyword evidence="1" id="KW-0694">RNA-binding</keyword>